<sequence length="364" mass="42507">MKKVGILTMNGNHNYGNRLQNYALQEVLNKRGYQTETIVIPRLKHVNERKLYKRVFRIVKNPIRYINRQTKNTQSVKTLKEKKITPFTDKYLNTKTIKLSQKKQLNSNYDFFIVGSDQVWNPNFYGKDSTNFLDFADQRKRVAYAASFGVSSIEEEFKDFYKRNLSKIDKISVRENSGQNIIKDLLGQNVPVVLDPTMLLSKEEWLDLASSEVSQTEFEDAYILVYTLRGVSKEIDEKIKEYAQNNNLKIVCIMGDIYQENALIPTVLEFIDLINKARFVFTDSFHGTVFSILLETAFVTLQRDGGNMESRLLTLLNKFEFTDNYFYNDIDIEKLFNQMSFEHVLPILNQEKDQAFQFLNDSLS</sequence>
<dbReference type="EMBL" id="MIJY01000045">
    <property type="protein sequence ID" value="OEG09238.1"/>
    <property type="molecule type" value="Genomic_DNA"/>
</dbReference>
<protein>
    <recommendedName>
        <fullName evidence="1">Polysaccharide pyruvyl transferase domain-containing protein</fullName>
    </recommendedName>
</protein>
<feature type="domain" description="Polysaccharide pyruvyl transferase" evidence="1">
    <location>
        <begin position="14"/>
        <end position="303"/>
    </location>
</feature>
<evidence type="ECO:0000313" key="2">
    <source>
        <dbReference type="EMBL" id="OEG09238.1"/>
    </source>
</evidence>
<dbReference type="Pfam" id="PF04230">
    <property type="entry name" value="PS_pyruv_trans"/>
    <property type="match status" value="1"/>
</dbReference>
<evidence type="ECO:0000313" key="3">
    <source>
        <dbReference type="Proteomes" id="UP000095094"/>
    </source>
</evidence>
<dbReference type="AlphaFoldDB" id="A0A1E5G945"/>
<dbReference type="Proteomes" id="UP000095094">
    <property type="component" value="Unassembled WGS sequence"/>
</dbReference>
<gene>
    <name evidence="2" type="ORF">BCR25_11775</name>
</gene>
<dbReference type="RefSeq" id="WP_069664927.1">
    <property type="nucleotide sequence ID" value="NZ_JBHUJJ010000001.1"/>
</dbReference>
<dbReference type="InterPro" id="IPR007345">
    <property type="entry name" value="Polysacch_pyruvyl_Trfase"/>
</dbReference>
<keyword evidence="3" id="KW-1185">Reference proteome</keyword>
<proteinExistence type="predicted"/>
<name>A0A1E5G945_9ENTE</name>
<comment type="caution">
    <text evidence="2">The sequence shown here is derived from an EMBL/GenBank/DDBJ whole genome shotgun (WGS) entry which is preliminary data.</text>
</comment>
<organism evidence="2 3">
    <name type="scientific">Enterococcus termitis</name>
    <dbReference type="NCBI Taxonomy" id="332950"/>
    <lineage>
        <taxon>Bacteria</taxon>
        <taxon>Bacillati</taxon>
        <taxon>Bacillota</taxon>
        <taxon>Bacilli</taxon>
        <taxon>Lactobacillales</taxon>
        <taxon>Enterococcaceae</taxon>
        <taxon>Enterococcus</taxon>
    </lineage>
</organism>
<reference evidence="3" key="1">
    <citation type="submission" date="2016-09" db="EMBL/GenBank/DDBJ databases">
        <authorList>
            <person name="Gulvik C.A."/>
        </authorList>
    </citation>
    <scope>NUCLEOTIDE SEQUENCE [LARGE SCALE GENOMIC DNA]</scope>
    <source>
        <strain evidence="3">LMG 8895</strain>
    </source>
</reference>
<evidence type="ECO:0000259" key="1">
    <source>
        <dbReference type="Pfam" id="PF04230"/>
    </source>
</evidence>
<accession>A0A1E5G945</accession>